<dbReference type="EMBL" id="BAABME010000776">
    <property type="protein sequence ID" value="GAA0145417.1"/>
    <property type="molecule type" value="Genomic_DNA"/>
</dbReference>
<dbReference type="AlphaFoldDB" id="A0AAV3P148"/>
<sequence length="97" mass="11403">MTNEKQVRKVLRSLLKRIESKVRAIEEVHDLTDMRLDDLIGNLITYEMKFDSTKLIKKKGIAFNVSCKEGDEDDLKDTMNLLAKNFNKTMKRLLCRR</sequence>
<organism evidence="1 2">
    <name type="scientific">Lithospermum erythrorhizon</name>
    <name type="common">Purple gromwell</name>
    <name type="synonym">Lithospermum officinale var. erythrorhizon</name>
    <dbReference type="NCBI Taxonomy" id="34254"/>
    <lineage>
        <taxon>Eukaryota</taxon>
        <taxon>Viridiplantae</taxon>
        <taxon>Streptophyta</taxon>
        <taxon>Embryophyta</taxon>
        <taxon>Tracheophyta</taxon>
        <taxon>Spermatophyta</taxon>
        <taxon>Magnoliopsida</taxon>
        <taxon>eudicotyledons</taxon>
        <taxon>Gunneridae</taxon>
        <taxon>Pentapetalae</taxon>
        <taxon>asterids</taxon>
        <taxon>lamiids</taxon>
        <taxon>Boraginales</taxon>
        <taxon>Boraginaceae</taxon>
        <taxon>Boraginoideae</taxon>
        <taxon>Lithospermeae</taxon>
        <taxon>Lithospermum</taxon>
    </lineage>
</organism>
<keyword evidence="2" id="KW-1185">Reference proteome</keyword>
<name>A0AAV3P148_LITER</name>
<evidence type="ECO:0000313" key="2">
    <source>
        <dbReference type="Proteomes" id="UP001454036"/>
    </source>
</evidence>
<reference evidence="1 2" key="1">
    <citation type="submission" date="2024-01" db="EMBL/GenBank/DDBJ databases">
        <title>The complete chloroplast genome sequence of Lithospermum erythrorhizon: insights into the phylogenetic relationship among Boraginaceae species and the maternal lineages of purple gromwells.</title>
        <authorList>
            <person name="Okada T."/>
            <person name="Watanabe K."/>
        </authorList>
    </citation>
    <scope>NUCLEOTIDE SEQUENCE [LARGE SCALE GENOMIC DNA]</scope>
</reference>
<gene>
    <name evidence="1" type="ORF">LIER_05615</name>
</gene>
<dbReference type="Proteomes" id="UP001454036">
    <property type="component" value="Unassembled WGS sequence"/>
</dbReference>
<proteinExistence type="predicted"/>
<evidence type="ECO:0000313" key="1">
    <source>
        <dbReference type="EMBL" id="GAA0145417.1"/>
    </source>
</evidence>
<protein>
    <submittedName>
        <fullName evidence="1">Uncharacterized protein</fullName>
    </submittedName>
</protein>
<comment type="caution">
    <text evidence="1">The sequence shown here is derived from an EMBL/GenBank/DDBJ whole genome shotgun (WGS) entry which is preliminary data.</text>
</comment>
<accession>A0AAV3P148</accession>